<evidence type="ECO:0000313" key="2">
    <source>
        <dbReference type="Proteomes" id="UP000244066"/>
    </source>
</evidence>
<sequence>MLTLSDQARAKIAEFLPKFQKWLETDEAKEFLREREAREKEFRTLLDTASIDQLTELDYRRIIASLWAYAGWTNKDYVASRVLKSTDFNLFKSELRNLLHGDAPLGVRYDKFFERVKGIGPAGVTEILAFVKREQCGIWNDKSRKGLDMLGLGQDVPIKKYKISGSEYEKVNEVLKSIFRVIKPGAKEPDLLFVDLFLYYVATHMQEAEAQAEEEDYQFDHDEVVDKLVQIGNGLGFEAESEKLVAKGARVDVVWEAKIANLGTLSYVFEVHQAGSVDSLILNLQRAKNNPTVQKLVIVANSRNIKKIKEEVGSLSEDFRKFLAFLEARDVERAADLLSELGSILSKLELVRPF</sequence>
<dbReference type="Proteomes" id="UP000244066">
    <property type="component" value="Unassembled WGS sequence"/>
</dbReference>
<name>A0A2R7YA55_9ARCH</name>
<comment type="caution">
    <text evidence="1">The sequence shown here is derived from an EMBL/GenBank/DDBJ whole genome shotgun (WGS) entry which is preliminary data.</text>
</comment>
<dbReference type="AlphaFoldDB" id="A0A2R7YA55"/>
<reference evidence="1 2" key="1">
    <citation type="submission" date="2017-04" db="EMBL/GenBank/DDBJ databases">
        <title>Draft Aigarchaeota genome from a New Zealand hot spring.</title>
        <authorList>
            <person name="Reysenbach A.-L."/>
            <person name="Donaho J.A."/>
            <person name="Gerhart J."/>
            <person name="Kelley J.F."/>
            <person name="Kouba K."/>
            <person name="Podar M."/>
            <person name="Stott M."/>
        </authorList>
    </citation>
    <scope>NUCLEOTIDE SEQUENCE [LARGE SCALE GENOMIC DNA]</scope>
    <source>
        <strain evidence="1">NZ13_MG1</strain>
    </source>
</reference>
<organism evidence="1 2">
    <name type="scientific">Candidatus Terraquivivens tikiterensis</name>
    <dbReference type="NCBI Taxonomy" id="1980982"/>
    <lineage>
        <taxon>Archaea</taxon>
        <taxon>Nitrososphaerota</taxon>
        <taxon>Candidatus Wolframiiraptoraceae</taxon>
        <taxon>Candidatus Terraquivivens</taxon>
    </lineage>
</organism>
<protein>
    <submittedName>
        <fullName evidence="1">Uncharacterized protein</fullName>
    </submittedName>
</protein>
<accession>A0A2R7YA55</accession>
<dbReference type="EMBL" id="NDWU01000001">
    <property type="protein sequence ID" value="PUA34287.1"/>
    <property type="molecule type" value="Genomic_DNA"/>
</dbReference>
<evidence type="ECO:0000313" key="1">
    <source>
        <dbReference type="EMBL" id="PUA34287.1"/>
    </source>
</evidence>
<gene>
    <name evidence="1" type="ORF">B9J98_00085</name>
</gene>
<proteinExistence type="predicted"/>